<proteinExistence type="predicted"/>
<dbReference type="AlphaFoldDB" id="A0AAD5TGK1"/>
<dbReference type="EMBL" id="JADGJQ010000066">
    <property type="protein sequence ID" value="KAJ3173992.1"/>
    <property type="molecule type" value="Genomic_DNA"/>
</dbReference>
<feature type="compositionally biased region" description="Basic and acidic residues" evidence="1">
    <location>
        <begin position="42"/>
        <end position="64"/>
    </location>
</feature>
<accession>A0AAD5TGK1</accession>
<evidence type="ECO:0000313" key="3">
    <source>
        <dbReference type="Proteomes" id="UP001212152"/>
    </source>
</evidence>
<reference evidence="2" key="1">
    <citation type="submission" date="2020-05" db="EMBL/GenBank/DDBJ databases">
        <title>Phylogenomic resolution of chytrid fungi.</title>
        <authorList>
            <person name="Stajich J.E."/>
            <person name="Amses K."/>
            <person name="Simmons R."/>
            <person name="Seto K."/>
            <person name="Myers J."/>
            <person name="Bonds A."/>
            <person name="Quandt C.A."/>
            <person name="Barry K."/>
            <person name="Liu P."/>
            <person name="Grigoriev I."/>
            <person name="Longcore J.E."/>
            <person name="James T.Y."/>
        </authorList>
    </citation>
    <scope>NUCLEOTIDE SEQUENCE</scope>
    <source>
        <strain evidence="2">JEL0379</strain>
    </source>
</reference>
<protein>
    <submittedName>
        <fullName evidence="2">Uncharacterized protein</fullName>
    </submittedName>
</protein>
<evidence type="ECO:0000313" key="2">
    <source>
        <dbReference type="EMBL" id="KAJ3173992.1"/>
    </source>
</evidence>
<feature type="compositionally biased region" description="Acidic residues" evidence="1">
    <location>
        <begin position="74"/>
        <end position="86"/>
    </location>
</feature>
<name>A0AAD5TGK1_9FUNG</name>
<sequence>MLPPSEARYGYCPKGHGTWKPSVATHKAAKLFVSREWVESLERTDENAGEPHQETAAPSDDRVLQDSPTVNADDGTEADSDADLDDAPPLVILDDAQKFRDAAGNIVEIEMRGERTVDGVFFYARDVATKMLQQVPDRLAKNRSDTNRNGNDEEEDQYKCFRRNERRAVFLSYLGLVRAFFASRSPFAANFCQQAVRNPLYRASRQRSREKAAGQGPWPR</sequence>
<feature type="region of interest" description="Disordered" evidence="1">
    <location>
        <begin position="42"/>
        <end position="87"/>
    </location>
</feature>
<comment type="caution">
    <text evidence="2">The sequence shown here is derived from an EMBL/GenBank/DDBJ whole genome shotgun (WGS) entry which is preliminary data.</text>
</comment>
<keyword evidence="3" id="KW-1185">Reference proteome</keyword>
<gene>
    <name evidence="2" type="ORF">HDU87_007206</name>
</gene>
<evidence type="ECO:0000256" key="1">
    <source>
        <dbReference type="SAM" id="MobiDB-lite"/>
    </source>
</evidence>
<organism evidence="2 3">
    <name type="scientific">Geranomyces variabilis</name>
    <dbReference type="NCBI Taxonomy" id="109894"/>
    <lineage>
        <taxon>Eukaryota</taxon>
        <taxon>Fungi</taxon>
        <taxon>Fungi incertae sedis</taxon>
        <taxon>Chytridiomycota</taxon>
        <taxon>Chytridiomycota incertae sedis</taxon>
        <taxon>Chytridiomycetes</taxon>
        <taxon>Spizellomycetales</taxon>
        <taxon>Powellomycetaceae</taxon>
        <taxon>Geranomyces</taxon>
    </lineage>
</organism>
<dbReference type="Proteomes" id="UP001212152">
    <property type="component" value="Unassembled WGS sequence"/>
</dbReference>